<protein>
    <recommendedName>
        <fullName evidence="5">Nematode fatty acid retinoid binding protein</fullName>
    </recommendedName>
</protein>
<comment type="caution">
    <text evidence="3">The sequence shown here is derived from an EMBL/GenBank/DDBJ whole genome shotgun (WGS) entry which is preliminary data.</text>
</comment>
<evidence type="ECO:0008006" key="5">
    <source>
        <dbReference type="Google" id="ProtNLM"/>
    </source>
</evidence>
<evidence type="ECO:0000313" key="3">
    <source>
        <dbReference type="EMBL" id="EYB99993.1"/>
    </source>
</evidence>
<keyword evidence="1" id="KW-0812">Transmembrane</keyword>
<keyword evidence="4" id="KW-1185">Reference proteome</keyword>
<evidence type="ECO:0000313" key="4">
    <source>
        <dbReference type="Proteomes" id="UP000024635"/>
    </source>
</evidence>
<proteinExistence type="predicted"/>
<organism evidence="3 4">
    <name type="scientific">Ancylostoma ceylanicum</name>
    <dbReference type="NCBI Taxonomy" id="53326"/>
    <lineage>
        <taxon>Eukaryota</taxon>
        <taxon>Metazoa</taxon>
        <taxon>Ecdysozoa</taxon>
        <taxon>Nematoda</taxon>
        <taxon>Chromadorea</taxon>
        <taxon>Rhabditida</taxon>
        <taxon>Rhabditina</taxon>
        <taxon>Rhabditomorpha</taxon>
        <taxon>Strongyloidea</taxon>
        <taxon>Ancylostomatidae</taxon>
        <taxon>Ancylostomatinae</taxon>
        <taxon>Ancylostoma</taxon>
    </lineage>
</organism>
<keyword evidence="1" id="KW-1133">Transmembrane helix</keyword>
<name>A0A016TAL7_9BILA</name>
<feature type="signal peptide" evidence="2">
    <location>
        <begin position="1"/>
        <end position="25"/>
    </location>
</feature>
<reference evidence="4" key="1">
    <citation type="journal article" date="2015" name="Nat. Genet.">
        <title>The genome and transcriptome of the zoonotic hookworm Ancylostoma ceylanicum identify infection-specific gene families.</title>
        <authorList>
            <person name="Schwarz E.M."/>
            <person name="Hu Y."/>
            <person name="Antoshechkin I."/>
            <person name="Miller M.M."/>
            <person name="Sternberg P.W."/>
            <person name="Aroian R.V."/>
        </authorList>
    </citation>
    <scope>NUCLEOTIDE SEQUENCE</scope>
    <source>
        <strain evidence="4">HY135</strain>
    </source>
</reference>
<gene>
    <name evidence="3" type="primary">Acey_s0118.g714</name>
    <name evidence="3" type="ORF">Y032_0118g714</name>
</gene>
<keyword evidence="2" id="KW-0732">Signal</keyword>
<feature type="transmembrane region" description="Helical" evidence="1">
    <location>
        <begin position="197"/>
        <end position="216"/>
    </location>
</feature>
<evidence type="ECO:0000256" key="1">
    <source>
        <dbReference type="SAM" id="Phobius"/>
    </source>
</evidence>
<sequence length="217" mass="24205">MKALPHSAIMFIAVILATLALFVEANEIIEEENAVRFFVQYEWTRNVRRIPVHSSLHRTGQEFAGMSPLKPLLVLVLVFAAGSASLTKLNECLQECDESKKDQELNECKLKCMEQVSLNHAEVGRAKILGKDVSNWLSDVDSVLKKFPTKEAENEISQLVGSPQFKDTVGKIHEAVKDMPVQKIVDDIVKEMKNSNAALMVNHVIACIVLIFSANVF</sequence>
<keyword evidence="1" id="KW-0472">Membrane</keyword>
<dbReference type="EMBL" id="JARK01001454">
    <property type="protein sequence ID" value="EYB99993.1"/>
    <property type="molecule type" value="Genomic_DNA"/>
</dbReference>
<evidence type="ECO:0000256" key="2">
    <source>
        <dbReference type="SAM" id="SignalP"/>
    </source>
</evidence>
<dbReference type="AlphaFoldDB" id="A0A016TAL7"/>
<dbReference type="Proteomes" id="UP000024635">
    <property type="component" value="Unassembled WGS sequence"/>
</dbReference>
<accession>A0A016TAL7</accession>
<feature type="chain" id="PRO_5001487216" description="Nematode fatty acid retinoid binding protein" evidence="2">
    <location>
        <begin position="26"/>
        <end position="217"/>
    </location>
</feature>